<dbReference type="Gene3D" id="3.40.50.300">
    <property type="entry name" value="P-loop containing nucleotide triphosphate hydrolases"/>
    <property type="match status" value="1"/>
</dbReference>
<dbReference type="Pfam" id="PF00685">
    <property type="entry name" value="Sulfotransfer_1"/>
    <property type="match status" value="1"/>
</dbReference>
<dbReference type="GO" id="GO:0008146">
    <property type="term" value="F:sulfotransferase activity"/>
    <property type="evidence" value="ECO:0007669"/>
    <property type="project" value="InterPro"/>
</dbReference>
<dbReference type="InterPro" id="IPR000863">
    <property type="entry name" value="Sulfotransferase_dom"/>
</dbReference>
<protein>
    <recommendedName>
        <fullName evidence="3">Sulfotransferase domain-containing protein</fullName>
    </recommendedName>
</protein>
<evidence type="ECO:0000256" key="1">
    <source>
        <dbReference type="ARBA" id="ARBA00005771"/>
    </source>
</evidence>
<evidence type="ECO:0000313" key="5">
    <source>
        <dbReference type="Proteomes" id="UP001321473"/>
    </source>
</evidence>
<comment type="similarity">
    <text evidence="1">Belongs to the sulfotransferase 1 family.</text>
</comment>
<dbReference type="SUPFAM" id="SSF52540">
    <property type="entry name" value="P-loop containing nucleoside triphosphate hydrolases"/>
    <property type="match status" value="1"/>
</dbReference>
<comment type="caution">
    <text evidence="4">The sequence shown here is derived from an EMBL/GenBank/DDBJ whole genome shotgun (WGS) entry which is preliminary data.</text>
</comment>
<dbReference type="InterPro" id="IPR027417">
    <property type="entry name" value="P-loop_NTPase"/>
</dbReference>
<name>A0AAQ4DT79_AMBAM</name>
<sequence length="268" mass="32058">MQFIVFCLLNDGRPPETMEEFMACSPFVEMLGTEPLFKRTKRTGGIKTHLQCHRLRPWQYPEAKYIYVTRNPYDCCVSFFHHTRGFPSYRFEDGSFEEFFEMFMNGHVDFGEYFDHQIPWFQRRKDRNVLYLTYESLKKDTASGILKVADFLEPQIEIKLRENPEALQEIVQATSIESMRMFNREFVKWLPTMLQLTGSRAADYINEEEKEWRVDMEKLMVGQFVRKGAVGDWRYHFTPELIRRMKKKIELRTAGTGFMDLWKDTELP</sequence>
<organism evidence="4 5">
    <name type="scientific">Amblyomma americanum</name>
    <name type="common">Lone star tick</name>
    <dbReference type="NCBI Taxonomy" id="6943"/>
    <lineage>
        <taxon>Eukaryota</taxon>
        <taxon>Metazoa</taxon>
        <taxon>Ecdysozoa</taxon>
        <taxon>Arthropoda</taxon>
        <taxon>Chelicerata</taxon>
        <taxon>Arachnida</taxon>
        <taxon>Acari</taxon>
        <taxon>Parasitiformes</taxon>
        <taxon>Ixodida</taxon>
        <taxon>Ixodoidea</taxon>
        <taxon>Ixodidae</taxon>
        <taxon>Amblyomminae</taxon>
        <taxon>Amblyomma</taxon>
    </lineage>
</organism>
<reference evidence="4 5" key="1">
    <citation type="journal article" date="2023" name="Arcadia Sci">
        <title>De novo assembly of a long-read Amblyomma americanum tick genome.</title>
        <authorList>
            <person name="Chou S."/>
            <person name="Poskanzer K.E."/>
            <person name="Rollins M."/>
            <person name="Thuy-Boun P.S."/>
        </authorList>
    </citation>
    <scope>NUCLEOTIDE SEQUENCE [LARGE SCALE GENOMIC DNA]</scope>
    <source>
        <strain evidence="4">F_SG_1</strain>
        <tissue evidence="4">Salivary glands</tissue>
    </source>
</reference>
<dbReference type="Proteomes" id="UP001321473">
    <property type="component" value="Unassembled WGS sequence"/>
</dbReference>
<evidence type="ECO:0000313" key="4">
    <source>
        <dbReference type="EMBL" id="KAK8765669.1"/>
    </source>
</evidence>
<accession>A0AAQ4DT79</accession>
<gene>
    <name evidence="4" type="ORF">V5799_031718</name>
</gene>
<dbReference type="AlphaFoldDB" id="A0AAQ4DT79"/>
<dbReference type="EMBL" id="JARKHS020027139">
    <property type="protein sequence ID" value="KAK8765669.1"/>
    <property type="molecule type" value="Genomic_DNA"/>
</dbReference>
<proteinExistence type="inferred from homology"/>
<keyword evidence="5" id="KW-1185">Reference proteome</keyword>
<evidence type="ECO:0000259" key="3">
    <source>
        <dbReference type="Pfam" id="PF00685"/>
    </source>
</evidence>
<dbReference type="PANTHER" id="PTHR11783">
    <property type="entry name" value="SULFOTRANSFERASE SULT"/>
    <property type="match status" value="1"/>
</dbReference>
<evidence type="ECO:0000256" key="2">
    <source>
        <dbReference type="ARBA" id="ARBA00022679"/>
    </source>
</evidence>
<feature type="domain" description="Sulfotransferase" evidence="3">
    <location>
        <begin position="2"/>
        <end position="255"/>
    </location>
</feature>
<keyword evidence="2" id="KW-0808">Transferase</keyword>